<feature type="signal peptide" evidence="1">
    <location>
        <begin position="1"/>
        <end position="25"/>
    </location>
</feature>
<name>A0ABN8EMF1_9GAMM</name>
<dbReference type="Proteomes" id="UP000838100">
    <property type="component" value="Unassembled WGS sequence"/>
</dbReference>
<organism evidence="3 4">
    <name type="scientific">Sinobacterium norvegicum</name>
    <dbReference type="NCBI Taxonomy" id="1641715"/>
    <lineage>
        <taxon>Bacteria</taxon>
        <taxon>Pseudomonadati</taxon>
        <taxon>Pseudomonadota</taxon>
        <taxon>Gammaproteobacteria</taxon>
        <taxon>Cellvibrionales</taxon>
        <taxon>Spongiibacteraceae</taxon>
        <taxon>Sinobacterium</taxon>
    </lineage>
</organism>
<keyword evidence="1" id="KW-0732">Signal</keyword>
<reference evidence="3" key="1">
    <citation type="submission" date="2021-12" db="EMBL/GenBank/DDBJ databases">
        <authorList>
            <person name="Rodrigo-Torres L."/>
            <person name="Arahal R. D."/>
            <person name="Lucena T."/>
        </authorList>
    </citation>
    <scope>NUCLEOTIDE SEQUENCE</scope>
    <source>
        <strain evidence="3">CECT 8267</strain>
    </source>
</reference>
<protein>
    <recommendedName>
        <fullName evidence="2">Stress-response A/B barrel domain-containing protein</fullName>
    </recommendedName>
</protein>
<proteinExistence type="predicted"/>
<evidence type="ECO:0000256" key="1">
    <source>
        <dbReference type="SAM" id="SignalP"/>
    </source>
</evidence>
<accession>A0ABN8EMF1</accession>
<evidence type="ECO:0000313" key="4">
    <source>
        <dbReference type="Proteomes" id="UP000838100"/>
    </source>
</evidence>
<dbReference type="Gene3D" id="3.30.70.100">
    <property type="match status" value="1"/>
</dbReference>
<feature type="chain" id="PRO_5046765951" description="Stress-response A/B barrel domain-containing protein" evidence="1">
    <location>
        <begin position="26"/>
        <end position="129"/>
    </location>
</feature>
<evidence type="ECO:0000313" key="3">
    <source>
        <dbReference type="EMBL" id="CAH0992424.1"/>
    </source>
</evidence>
<evidence type="ECO:0000259" key="2">
    <source>
        <dbReference type="PROSITE" id="PS51502"/>
    </source>
</evidence>
<dbReference type="EMBL" id="CAKLPX010000003">
    <property type="protein sequence ID" value="CAH0992424.1"/>
    <property type="molecule type" value="Genomic_DNA"/>
</dbReference>
<comment type="caution">
    <text evidence="3">The sequence shown here is derived from an EMBL/GenBank/DDBJ whole genome shotgun (WGS) entry which is preliminary data.</text>
</comment>
<dbReference type="SUPFAM" id="SSF54909">
    <property type="entry name" value="Dimeric alpha+beta barrel"/>
    <property type="match status" value="1"/>
</dbReference>
<dbReference type="InterPro" id="IPR011008">
    <property type="entry name" value="Dimeric_a/b-barrel"/>
</dbReference>
<dbReference type="InterPro" id="IPR013097">
    <property type="entry name" value="Dabb"/>
</dbReference>
<dbReference type="RefSeq" id="WP_237445111.1">
    <property type="nucleotide sequence ID" value="NZ_CAKLPX010000003.1"/>
</dbReference>
<gene>
    <name evidence="3" type="ORF">SIN8267_02544</name>
</gene>
<dbReference type="SMART" id="SM00886">
    <property type="entry name" value="Dabb"/>
    <property type="match status" value="1"/>
</dbReference>
<sequence length="129" mass="14240">MRLIKQALFTLGLLLSMAYSLVAQAEQAINHTVYLWLKQPGNVEHRQQIMAAAKQLAAIEGVESLTTGMVVSSDRTIVDDSFDVAISMEFSSEQQMNSYLINEQHVAIVAGQIQPLLASIVVYDFALIE</sequence>
<feature type="domain" description="Stress-response A/B barrel" evidence="2">
    <location>
        <begin position="29"/>
        <end position="125"/>
    </location>
</feature>
<dbReference type="Pfam" id="PF07876">
    <property type="entry name" value="Dabb"/>
    <property type="match status" value="1"/>
</dbReference>
<dbReference type="PROSITE" id="PS51502">
    <property type="entry name" value="S_R_A_B_BARREL"/>
    <property type="match status" value="1"/>
</dbReference>
<keyword evidence="4" id="KW-1185">Reference proteome</keyword>